<name>A0A6A5BRN2_NAEFO</name>
<proteinExistence type="predicted"/>
<comment type="caution">
    <text evidence="3">The sequence shown here is derived from an EMBL/GenBank/DDBJ whole genome shotgun (WGS) entry which is preliminary data.</text>
</comment>
<feature type="region of interest" description="Disordered" evidence="2">
    <location>
        <begin position="742"/>
        <end position="768"/>
    </location>
</feature>
<dbReference type="OrthoDB" id="10419662at2759"/>
<feature type="compositionally biased region" description="Low complexity" evidence="2">
    <location>
        <begin position="86"/>
        <end position="110"/>
    </location>
</feature>
<dbReference type="AlphaFoldDB" id="A0A6A5BRN2"/>
<dbReference type="SUPFAM" id="SSF52540">
    <property type="entry name" value="P-loop containing nucleoside triphosphate hydrolases"/>
    <property type="match status" value="1"/>
</dbReference>
<dbReference type="GO" id="GO:0016887">
    <property type="term" value="F:ATP hydrolysis activity"/>
    <property type="evidence" value="ECO:0007669"/>
    <property type="project" value="InterPro"/>
</dbReference>
<dbReference type="Proteomes" id="UP000444721">
    <property type="component" value="Unassembled WGS sequence"/>
</dbReference>
<keyword evidence="4" id="KW-1185">Reference proteome</keyword>
<dbReference type="VEuPathDB" id="AmoebaDB:NF0031540"/>
<feature type="compositionally biased region" description="Low complexity" evidence="2">
    <location>
        <begin position="360"/>
        <end position="381"/>
    </location>
</feature>
<organism evidence="3 4">
    <name type="scientific">Naegleria fowleri</name>
    <name type="common">Brain eating amoeba</name>
    <dbReference type="NCBI Taxonomy" id="5763"/>
    <lineage>
        <taxon>Eukaryota</taxon>
        <taxon>Discoba</taxon>
        <taxon>Heterolobosea</taxon>
        <taxon>Tetramitia</taxon>
        <taxon>Eutetramitia</taxon>
        <taxon>Vahlkampfiidae</taxon>
        <taxon>Naegleria</taxon>
    </lineage>
</organism>
<dbReference type="VEuPathDB" id="AmoebaDB:FDP41_004369"/>
<accession>A0A6A5BRN2</accession>
<feature type="region of interest" description="Disordered" evidence="2">
    <location>
        <begin position="335"/>
        <end position="381"/>
    </location>
</feature>
<gene>
    <name evidence="3" type="ORF">FDP41_004369</name>
</gene>
<dbReference type="EMBL" id="VFQX01000037">
    <property type="protein sequence ID" value="KAF0976470.1"/>
    <property type="molecule type" value="Genomic_DNA"/>
</dbReference>
<protein>
    <recommendedName>
        <fullName evidence="5">G domain-containing protein</fullName>
    </recommendedName>
</protein>
<evidence type="ECO:0000313" key="4">
    <source>
        <dbReference type="Proteomes" id="UP000444721"/>
    </source>
</evidence>
<feature type="coiled-coil region" evidence="1">
    <location>
        <begin position="255"/>
        <end position="317"/>
    </location>
</feature>
<sequence length="768" mass="88096">MSSLSSIVNFYLPESDRVELNQSLSKCTGDTTEIFTKQDFEQFNNDLNFVNELGNKRSAVFLGNPQSGKTTIIQCLTAMLNPRTQNPTPNSASSASSSDTNTSSSPSVASQKYGRKYGADTQQKNNFSIEGSTVCHAGLNLIDLRGIFEKELNESDEALQQTRQDILHQCKPNMIVVVLKVHNVKEIPHCYDRELYVLREAAYLRTKLIDQMKKTTPNAKGILPIHIVVHFIDEYDETYQQFCEHVENYVDDYKLVQHRQHLAEVEEAKKLAEENKQQVTQALKSIEENDLILDAESRQLSQLIDATEREIQQLKTEEHGENPNVLSQNNSEAASAPLYPNFSHHENPNFNVSVTGQEKTSTSSTEATPNNSNSNSTPTKATSSFSSLFGMIYGVFKRGPKQESSSTELPSLPQQLPPQVNEKLEIYSQKLQIKNRYSHERNLIENRRYQLDLQKIEHQSTLSRLNEEITRYEEYLKDMKEVKENIPKIVQRAYMKAYDELHHKQEDHINRIREEFKKNSTFNKLLYESGILTKNSGTKENQHVYFHFTCVRSDYAKEKHKALLFNWGLKQLADSIQTCRITMFERVSIVTDDMRRILAGKIIEKFVEIAEKKAKLMSENGGDKSDYPPVFWKLLLRTLSMIGDQKNHPTRTFEYAWKIISEGDEVKTATWYYDMSKVAYKLGFIIRPIIPLGNWCHKKSREKIPLVGAWATNFYLGARGPEYVVGNSYSNKRKSVFKFMSSSKEGSTKAPSEDTSEIPESNSKRNRK</sequence>
<feature type="region of interest" description="Disordered" evidence="2">
    <location>
        <begin position="81"/>
        <end position="112"/>
    </location>
</feature>
<keyword evidence="1" id="KW-0175">Coiled coil</keyword>
<evidence type="ECO:0000256" key="2">
    <source>
        <dbReference type="SAM" id="MobiDB-lite"/>
    </source>
</evidence>
<dbReference type="VEuPathDB" id="AmoebaDB:NfTy_084030"/>
<evidence type="ECO:0000313" key="3">
    <source>
        <dbReference type="EMBL" id="KAF0976470.1"/>
    </source>
</evidence>
<dbReference type="RefSeq" id="XP_044561183.1">
    <property type="nucleotide sequence ID" value="XM_044707775.1"/>
</dbReference>
<dbReference type="Gene3D" id="3.40.50.300">
    <property type="entry name" value="P-loop containing nucleotide triphosphate hydrolases"/>
    <property type="match status" value="1"/>
</dbReference>
<evidence type="ECO:0008006" key="5">
    <source>
        <dbReference type="Google" id="ProtNLM"/>
    </source>
</evidence>
<dbReference type="InterPro" id="IPR027417">
    <property type="entry name" value="P-loop_NTPase"/>
</dbReference>
<reference evidence="3 4" key="1">
    <citation type="journal article" date="2019" name="Sci. Rep.">
        <title>Nanopore sequencing improves the draft genome of the human pathogenic amoeba Naegleria fowleri.</title>
        <authorList>
            <person name="Liechti N."/>
            <person name="Schurch N."/>
            <person name="Bruggmann R."/>
            <person name="Wittwer M."/>
        </authorList>
    </citation>
    <scope>NUCLEOTIDE SEQUENCE [LARGE SCALE GENOMIC DNA]</scope>
    <source>
        <strain evidence="3 4">ATCC 30894</strain>
    </source>
</reference>
<feature type="compositionally biased region" description="Polar residues" evidence="2">
    <location>
        <begin position="348"/>
        <end position="359"/>
    </location>
</feature>
<dbReference type="GeneID" id="68111587"/>
<evidence type="ECO:0000256" key="1">
    <source>
        <dbReference type="SAM" id="Coils"/>
    </source>
</evidence>
<dbReference type="GO" id="GO:0006302">
    <property type="term" value="P:double-strand break repair"/>
    <property type="evidence" value="ECO:0007669"/>
    <property type="project" value="InterPro"/>
</dbReference>